<dbReference type="EMBL" id="LZYO01000056">
    <property type="protein sequence ID" value="ODH39171.1"/>
    <property type="molecule type" value="Genomic_DNA"/>
</dbReference>
<sequence length="100" mass="11247">MAGQCFYSQEIVNGAAILTKEYKKLRAAVEKKKRKKQEAHTYIYIAQNGALTAEEEIASAQAIDQPVQRGLEELNQPPRERAPPRCNKCNNIEGGPLQYE</sequence>
<feature type="region of interest" description="Disordered" evidence="1">
    <location>
        <begin position="75"/>
        <end position="100"/>
    </location>
</feature>
<organism evidence="2 3">
    <name type="scientific">Paracoccidioides brasiliensis</name>
    <dbReference type="NCBI Taxonomy" id="121759"/>
    <lineage>
        <taxon>Eukaryota</taxon>
        <taxon>Fungi</taxon>
        <taxon>Dikarya</taxon>
        <taxon>Ascomycota</taxon>
        <taxon>Pezizomycotina</taxon>
        <taxon>Eurotiomycetes</taxon>
        <taxon>Eurotiomycetidae</taxon>
        <taxon>Onygenales</taxon>
        <taxon>Ajellomycetaceae</taxon>
        <taxon>Paracoccidioides</taxon>
    </lineage>
</organism>
<dbReference type="Proteomes" id="UP000242814">
    <property type="component" value="Unassembled WGS sequence"/>
</dbReference>
<comment type="caution">
    <text evidence="2">The sequence shown here is derived from an EMBL/GenBank/DDBJ whole genome shotgun (WGS) entry which is preliminary data.</text>
</comment>
<proteinExistence type="predicted"/>
<gene>
    <name evidence="2" type="ORF">ACO22_02021</name>
</gene>
<dbReference type="AlphaFoldDB" id="A0A1D2JK08"/>
<protein>
    <submittedName>
        <fullName evidence="2">Uncharacterized protein</fullName>
    </submittedName>
</protein>
<evidence type="ECO:0000256" key="1">
    <source>
        <dbReference type="SAM" id="MobiDB-lite"/>
    </source>
</evidence>
<name>A0A1D2JK08_PARBR</name>
<reference evidence="2 3" key="1">
    <citation type="submission" date="2016-06" db="EMBL/GenBank/DDBJ databases">
        <authorList>
            <person name="Kjaerup R.B."/>
            <person name="Dalgaard T.S."/>
            <person name="Juul-Madsen H.R."/>
        </authorList>
    </citation>
    <scope>NUCLEOTIDE SEQUENCE [LARGE SCALE GENOMIC DNA]</scope>
    <source>
        <strain evidence="2 3">Pb300</strain>
    </source>
</reference>
<accession>A0A1D2JK08</accession>
<evidence type="ECO:0000313" key="3">
    <source>
        <dbReference type="Proteomes" id="UP000242814"/>
    </source>
</evidence>
<evidence type="ECO:0000313" key="2">
    <source>
        <dbReference type="EMBL" id="ODH39171.1"/>
    </source>
</evidence>